<feature type="transmembrane region" description="Helical" evidence="1">
    <location>
        <begin position="166"/>
        <end position="188"/>
    </location>
</feature>
<dbReference type="AlphaFoldDB" id="A0A510KCN8"/>
<accession>A0A510KCN8</accession>
<keyword evidence="1" id="KW-0812">Transmembrane</keyword>
<organism evidence="2 3">
    <name type="scientific">Leptotrichia wadei</name>
    <dbReference type="NCBI Taxonomy" id="157687"/>
    <lineage>
        <taxon>Bacteria</taxon>
        <taxon>Fusobacteriati</taxon>
        <taxon>Fusobacteriota</taxon>
        <taxon>Fusobacteriia</taxon>
        <taxon>Fusobacteriales</taxon>
        <taxon>Leptotrichiaceae</taxon>
        <taxon>Leptotrichia</taxon>
    </lineage>
</organism>
<evidence type="ECO:0000313" key="3">
    <source>
        <dbReference type="Proteomes" id="UP000321501"/>
    </source>
</evidence>
<feature type="transmembrane region" description="Helical" evidence="1">
    <location>
        <begin position="104"/>
        <end position="128"/>
    </location>
</feature>
<reference evidence="2 3" key="1">
    <citation type="submission" date="2019-07" db="EMBL/GenBank/DDBJ databases">
        <title>Complete Genome Sequence of Leptotrichia wadei Strain JMUB3934.</title>
        <authorList>
            <person name="Watanabe S."/>
            <person name="Cui L."/>
        </authorList>
    </citation>
    <scope>NUCLEOTIDE SEQUENCE [LARGE SCALE GENOMIC DNA]</scope>
    <source>
        <strain evidence="2 3">JMUB3934</strain>
    </source>
</reference>
<protein>
    <submittedName>
        <fullName evidence="2">Uncharacterized protein</fullName>
    </submittedName>
</protein>
<sequence>MVIYGLAIICGIFLFCRYRNNFYLYKYLVIYFNFYEILKKILEKFSKIWNKIIINKEKIIIGIIFISIIYIFGYGLKKNIENNTLVNISNYNIIEKSKNIFENIIKLIMLIIIFIVYCGVFYVLDELIYEIWEKLLKKNLLEIIFLILLLFCGINTLNWFQKFNYVLSNLFLEFLFLFCIICILKIIILNISKKEKIILIVCFLVCFFGIILGSNTEINSEVGIRLTKGKLRDLNGKRIRLFFENEKITFQIQNDKNKYYIKYQLPEEEKKYTKDIKETKILFNKDNNLSLFINKEILSKKAKFIVFNNDNSQIIDKDGKIIDNAEVAIKVVTFENTDNTNTIYIFVNNGWWLLNNKDKIYIEEDNIYLNLINLILFLFSVLYFWLKLYGKKSSEYYNKEIINKIKNTSILLDRNKYDKFLTLSMFGLTIPNIWKIVTMKSIGEMNSSIWLQADLIVYVVLFSIILFCLITSKEISECVKELENEKEGYIEYYI</sequence>
<feature type="transmembrane region" description="Helical" evidence="1">
    <location>
        <begin position="197"/>
        <end position="214"/>
    </location>
</feature>
<dbReference type="EMBL" id="AP019835">
    <property type="protein sequence ID" value="BBM49442.1"/>
    <property type="molecule type" value="Genomic_DNA"/>
</dbReference>
<feature type="transmembrane region" description="Helical" evidence="1">
    <location>
        <begin position="59"/>
        <end position="76"/>
    </location>
</feature>
<dbReference type="Proteomes" id="UP000321501">
    <property type="component" value="Chromosome"/>
</dbReference>
<evidence type="ECO:0000256" key="1">
    <source>
        <dbReference type="SAM" id="Phobius"/>
    </source>
</evidence>
<feature type="transmembrane region" description="Helical" evidence="1">
    <location>
        <begin position="449"/>
        <end position="470"/>
    </location>
</feature>
<keyword evidence="1" id="KW-1133">Transmembrane helix</keyword>
<name>A0A510KCN8_9FUSO</name>
<evidence type="ECO:0000313" key="2">
    <source>
        <dbReference type="EMBL" id="BBM49442.1"/>
    </source>
</evidence>
<feature type="transmembrane region" description="Helical" evidence="1">
    <location>
        <begin position="140"/>
        <end position="160"/>
    </location>
</feature>
<proteinExistence type="predicted"/>
<feature type="transmembrane region" description="Helical" evidence="1">
    <location>
        <begin position="367"/>
        <end position="386"/>
    </location>
</feature>
<keyword evidence="1" id="KW-0472">Membrane</keyword>
<gene>
    <name evidence="2" type="ORF">JMUB3934_0737</name>
</gene>